<evidence type="ECO:0000256" key="7">
    <source>
        <dbReference type="ARBA" id="ARBA00022723"/>
    </source>
</evidence>
<evidence type="ECO:0000256" key="3">
    <source>
        <dbReference type="ARBA" id="ARBA00011955"/>
    </source>
</evidence>
<dbReference type="AlphaFoldDB" id="A0A4R5LUX2"/>
<dbReference type="EC" id="2.7.1.180" evidence="3"/>
<evidence type="ECO:0000313" key="13">
    <source>
        <dbReference type="Proteomes" id="UP000295554"/>
    </source>
</evidence>
<comment type="catalytic activity">
    <reaction evidence="11">
        <text>L-threonyl-[protein] + FAD = FMN-L-threonyl-[protein] + AMP + H(+)</text>
        <dbReference type="Rhea" id="RHEA:36847"/>
        <dbReference type="Rhea" id="RHEA-COMP:11060"/>
        <dbReference type="Rhea" id="RHEA-COMP:11061"/>
        <dbReference type="ChEBI" id="CHEBI:15378"/>
        <dbReference type="ChEBI" id="CHEBI:30013"/>
        <dbReference type="ChEBI" id="CHEBI:57692"/>
        <dbReference type="ChEBI" id="CHEBI:74257"/>
        <dbReference type="ChEBI" id="CHEBI:456215"/>
        <dbReference type="EC" id="2.7.1.180"/>
    </reaction>
</comment>
<evidence type="ECO:0000256" key="10">
    <source>
        <dbReference type="ARBA" id="ARBA00031306"/>
    </source>
</evidence>
<keyword evidence="7" id="KW-0479">Metal-binding</keyword>
<evidence type="ECO:0000256" key="4">
    <source>
        <dbReference type="ARBA" id="ARBA00016337"/>
    </source>
</evidence>
<dbReference type="OrthoDB" id="9778595at2"/>
<keyword evidence="9" id="KW-0460">Magnesium</keyword>
<evidence type="ECO:0000256" key="2">
    <source>
        <dbReference type="ARBA" id="ARBA00008282"/>
    </source>
</evidence>
<keyword evidence="6" id="KW-0808">Transferase</keyword>
<dbReference type="PANTHER" id="PTHR30040">
    <property type="entry name" value="THIAMINE BIOSYNTHESIS LIPOPROTEIN APBE"/>
    <property type="match status" value="1"/>
</dbReference>
<dbReference type="InterPro" id="IPR003374">
    <property type="entry name" value="ApbE-like_sf"/>
</dbReference>
<keyword evidence="13" id="KW-1185">Reference proteome</keyword>
<comment type="cofactor">
    <cofactor evidence="1">
        <name>Mg(2+)</name>
        <dbReference type="ChEBI" id="CHEBI:18420"/>
    </cofactor>
</comment>
<dbReference type="SUPFAM" id="SSF143631">
    <property type="entry name" value="ApbE-like"/>
    <property type="match status" value="1"/>
</dbReference>
<evidence type="ECO:0000256" key="6">
    <source>
        <dbReference type="ARBA" id="ARBA00022679"/>
    </source>
</evidence>
<comment type="caution">
    <text evidence="12">The sequence shown here is derived from an EMBL/GenBank/DDBJ whole genome shotgun (WGS) entry which is preliminary data.</text>
</comment>
<dbReference type="PANTHER" id="PTHR30040:SF2">
    <property type="entry name" value="FAD:PROTEIN FMN TRANSFERASE"/>
    <property type="match status" value="1"/>
</dbReference>
<sequence length="298" mass="32964">MMHRKRINCFGSSCQLALVCLQGEAEQLTGIALGELGRLEAKFSSYHPESVISRINQAAGTGCFTPLDPEARSLFDFVTALWEESSHLFDPTTRLLDHCYDDQGQLNATDAQVRGMLKLVGWSQLQLTDEGALLPQKGMLLDFNSCIRPYAIDSVRRRLVKEGVQHAMIEMGHDAVTIGKQADGANWLIGMRHPWGSRTAIHRIKLNGKGFAMRGDFERRIRFRDENFGRGFSPIDGYPVPGMLSVSVVADTCLDACGAASIARLKTEQAAINWLDKLGLPWIAIDRELRCHGPLAPA</sequence>
<dbReference type="Proteomes" id="UP000295554">
    <property type="component" value="Unassembled WGS sequence"/>
</dbReference>
<organism evidence="12 13">
    <name type="scientific">Seongchinamella unica</name>
    <dbReference type="NCBI Taxonomy" id="2547392"/>
    <lineage>
        <taxon>Bacteria</taxon>
        <taxon>Pseudomonadati</taxon>
        <taxon>Pseudomonadota</taxon>
        <taxon>Gammaproteobacteria</taxon>
        <taxon>Cellvibrionales</taxon>
        <taxon>Halieaceae</taxon>
        <taxon>Seongchinamella</taxon>
    </lineage>
</organism>
<dbReference type="Pfam" id="PF02424">
    <property type="entry name" value="ApbE"/>
    <property type="match status" value="1"/>
</dbReference>
<accession>A0A4R5LUX2</accession>
<evidence type="ECO:0000256" key="9">
    <source>
        <dbReference type="ARBA" id="ARBA00022842"/>
    </source>
</evidence>
<dbReference type="EMBL" id="SMSE01000001">
    <property type="protein sequence ID" value="TDG15161.1"/>
    <property type="molecule type" value="Genomic_DNA"/>
</dbReference>
<evidence type="ECO:0000313" key="12">
    <source>
        <dbReference type="EMBL" id="TDG15161.1"/>
    </source>
</evidence>
<evidence type="ECO:0000256" key="8">
    <source>
        <dbReference type="ARBA" id="ARBA00022827"/>
    </source>
</evidence>
<evidence type="ECO:0000256" key="11">
    <source>
        <dbReference type="ARBA" id="ARBA00048540"/>
    </source>
</evidence>
<dbReference type="RefSeq" id="WP_133209323.1">
    <property type="nucleotide sequence ID" value="NZ_SMSE01000001.1"/>
</dbReference>
<dbReference type="GO" id="GO:0016740">
    <property type="term" value="F:transferase activity"/>
    <property type="evidence" value="ECO:0007669"/>
    <property type="project" value="UniProtKB-KW"/>
</dbReference>
<proteinExistence type="inferred from homology"/>
<gene>
    <name evidence="12" type="ORF">E2F43_02695</name>
</gene>
<protein>
    <recommendedName>
        <fullName evidence="4">FAD:protein FMN transferase</fullName>
        <ecNumber evidence="3">2.7.1.180</ecNumber>
    </recommendedName>
    <alternativeName>
        <fullName evidence="10">Flavin transferase</fullName>
    </alternativeName>
</protein>
<dbReference type="GO" id="GO:0046872">
    <property type="term" value="F:metal ion binding"/>
    <property type="evidence" value="ECO:0007669"/>
    <property type="project" value="UniProtKB-KW"/>
</dbReference>
<dbReference type="Gene3D" id="3.10.520.10">
    <property type="entry name" value="ApbE-like domains"/>
    <property type="match status" value="1"/>
</dbReference>
<keyword evidence="8" id="KW-0274">FAD</keyword>
<keyword evidence="5" id="KW-0285">Flavoprotein</keyword>
<dbReference type="InterPro" id="IPR024932">
    <property type="entry name" value="ApbE"/>
</dbReference>
<evidence type="ECO:0000256" key="1">
    <source>
        <dbReference type="ARBA" id="ARBA00001946"/>
    </source>
</evidence>
<comment type="similarity">
    <text evidence="2">Belongs to the ApbE family.</text>
</comment>
<evidence type="ECO:0000256" key="5">
    <source>
        <dbReference type="ARBA" id="ARBA00022630"/>
    </source>
</evidence>
<name>A0A4R5LUX2_9GAMM</name>
<reference evidence="12 13" key="1">
    <citation type="submission" date="2019-03" db="EMBL/GenBank/DDBJ databases">
        <title>Seongchinamella monodicae gen. nov., sp. nov., a novel member of the Gammaproteobacteria isolated from a tidal mudflat of beach.</title>
        <authorList>
            <person name="Yang H.G."/>
            <person name="Kang J.W."/>
            <person name="Lee S.D."/>
        </authorList>
    </citation>
    <scope>NUCLEOTIDE SEQUENCE [LARGE SCALE GENOMIC DNA]</scope>
    <source>
        <strain evidence="12 13">GH4-78</strain>
    </source>
</reference>